<dbReference type="EMBL" id="JABSTR010000003">
    <property type="protein sequence ID" value="KAH9365646.1"/>
    <property type="molecule type" value="Genomic_DNA"/>
</dbReference>
<keyword evidence="6" id="KW-0812">Transmembrane</keyword>
<feature type="transmembrane region" description="Helical" evidence="6">
    <location>
        <begin position="160"/>
        <end position="181"/>
    </location>
</feature>
<dbReference type="InterPro" id="IPR019819">
    <property type="entry name" value="Carboxylesterase_B_CS"/>
</dbReference>
<comment type="caution">
    <text evidence="8">The sequence shown here is derived from an EMBL/GenBank/DDBJ whole genome shotgun (WGS) entry which is preliminary data.</text>
</comment>
<evidence type="ECO:0000256" key="1">
    <source>
        <dbReference type="ARBA" id="ARBA00005964"/>
    </source>
</evidence>
<dbReference type="SUPFAM" id="SSF53474">
    <property type="entry name" value="alpha/beta-Hydrolases"/>
    <property type="match status" value="1"/>
</dbReference>
<protein>
    <recommendedName>
        <fullName evidence="7">Carboxylesterase type B domain-containing protein</fullName>
    </recommendedName>
</protein>
<dbReference type="GO" id="GO:0005615">
    <property type="term" value="C:extracellular space"/>
    <property type="evidence" value="ECO:0007669"/>
    <property type="project" value="TreeGrafter"/>
</dbReference>
<dbReference type="PROSITE" id="PS00941">
    <property type="entry name" value="CARBOXYLESTERASE_B_2"/>
    <property type="match status" value="1"/>
</dbReference>
<dbReference type="Gene3D" id="3.40.50.1820">
    <property type="entry name" value="alpha/beta hydrolase"/>
    <property type="match status" value="1"/>
</dbReference>
<evidence type="ECO:0000256" key="2">
    <source>
        <dbReference type="ARBA" id="ARBA00022487"/>
    </source>
</evidence>
<reference evidence="8 9" key="1">
    <citation type="journal article" date="2020" name="Cell">
        <title>Large-Scale Comparative Analyses of Tick Genomes Elucidate Their Genetic Diversity and Vector Capacities.</title>
        <authorList>
            <consortium name="Tick Genome and Microbiome Consortium (TIGMIC)"/>
            <person name="Jia N."/>
            <person name="Wang J."/>
            <person name="Shi W."/>
            <person name="Du L."/>
            <person name="Sun Y."/>
            <person name="Zhan W."/>
            <person name="Jiang J.F."/>
            <person name="Wang Q."/>
            <person name="Zhang B."/>
            <person name="Ji P."/>
            <person name="Bell-Sakyi L."/>
            <person name="Cui X.M."/>
            <person name="Yuan T.T."/>
            <person name="Jiang B.G."/>
            <person name="Yang W.F."/>
            <person name="Lam T.T."/>
            <person name="Chang Q.C."/>
            <person name="Ding S.J."/>
            <person name="Wang X.J."/>
            <person name="Zhu J.G."/>
            <person name="Ruan X.D."/>
            <person name="Zhao L."/>
            <person name="Wei J.T."/>
            <person name="Ye R.Z."/>
            <person name="Que T.C."/>
            <person name="Du C.H."/>
            <person name="Zhou Y.H."/>
            <person name="Cheng J.X."/>
            <person name="Dai P.F."/>
            <person name="Guo W.B."/>
            <person name="Han X.H."/>
            <person name="Huang E.J."/>
            <person name="Li L.F."/>
            <person name="Wei W."/>
            <person name="Gao Y.C."/>
            <person name="Liu J.Z."/>
            <person name="Shao H.Z."/>
            <person name="Wang X."/>
            <person name="Wang C.C."/>
            <person name="Yang T.C."/>
            <person name="Huo Q.B."/>
            <person name="Li W."/>
            <person name="Chen H.Y."/>
            <person name="Chen S.E."/>
            <person name="Zhou L.G."/>
            <person name="Ni X.B."/>
            <person name="Tian J.H."/>
            <person name="Sheng Y."/>
            <person name="Liu T."/>
            <person name="Pan Y.S."/>
            <person name="Xia L.Y."/>
            <person name="Li J."/>
            <person name="Zhao F."/>
            <person name="Cao W.C."/>
        </authorList>
    </citation>
    <scope>NUCLEOTIDE SEQUENCE [LARGE SCALE GENOMIC DNA]</scope>
    <source>
        <strain evidence="8">HaeL-2018</strain>
    </source>
</reference>
<keyword evidence="6" id="KW-0472">Membrane</keyword>
<evidence type="ECO:0000259" key="7">
    <source>
        <dbReference type="Pfam" id="PF00135"/>
    </source>
</evidence>
<dbReference type="AlphaFoldDB" id="A0A9J6FH26"/>
<dbReference type="GO" id="GO:0005886">
    <property type="term" value="C:plasma membrane"/>
    <property type="evidence" value="ECO:0007669"/>
    <property type="project" value="TreeGrafter"/>
</dbReference>
<organism evidence="8 9">
    <name type="scientific">Haemaphysalis longicornis</name>
    <name type="common">Bush tick</name>
    <dbReference type="NCBI Taxonomy" id="44386"/>
    <lineage>
        <taxon>Eukaryota</taxon>
        <taxon>Metazoa</taxon>
        <taxon>Ecdysozoa</taxon>
        <taxon>Arthropoda</taxon>
        <taxon>Chelicerata</taxon>
        <taxon>Arachnida</taxon>
        <taxon>Acari</taxon>
        <taxon>Parasitiformes</taxon>
        <taxon>Ixodida</taxon>
        <taxon>Ixodoidea</taxon>
        <taxon>Ixodidae</taxon>
        <taxon>Haemaphysalinae</taxon>
        <taxon>Haemaphysalis</taxon>
    </lineage>
</organism>
<keyword evidence="4" id="KW-0325">Glycoprotein</keyword>
<feature type="compositionally biased region" description="Basic and acidic residues" evidence="5">
    <location>
        <begin position="1"/>
        <end position="15"/>
    </location>
</feature>
<dbReference type="PANTHER" id="PTHR43918">
    <property type="entry name" value="ACETYLCHOLINESTERASE"/>
    <property type="match status" value="1"/>
</dbReference>
<feature type="compositionally biased region" description="Polar residues" evidence="5">
    <location>
        <begin position="100"/>
        <end position="110"/>
    </location>
</feature>
<evidence type="ECO:0000256" key="5">
    <source>
        <dbReference type="SAM" id="MobiDB-lite"/>
    </source>
</evidence>
<keyword evidence="9" id="KW-1185">Reference proteome</keyword>
<evidence type="ECO:0000256" key="4">
    <source>
        <dbReference type="ARBA" id="ARBA00023180"/>
    </source>
</evidence>
<dbReference type="PANTHER" id="PTHR43918:SF4">
    <property type="entry name" value="CARBOXYLIC ESTER HYDROLASE"/>
    <property type="match status" value="1"/>
</dbReference>
<dbReference type="OMA" id="GDWYDGS"/>
<gene>
    <name evidence="8" type="ORF">HPB48_013138</name>
</gene>
<accession>A0A9J6FH26</accession>
<keyword evidence="6" id="KW-1133">Transmembrane helix</keyword>
<feature type="region of interest" description="Disordered" evidence="5">
    <location>
        <begin position="1"/>
        <end position="128"/>
    </location>
</feature>
<dbReference type="GO" id="GO:0003990">
    <property type="term" value="F:acetylcholinesterase activity"/>
    <property type="evidence" value="ECO:0007669"/>
    <property type="project" value="TreeGrafter"/>
</dbReference>
<evidence type="ECO:0000256" key="6">
    <source>
        <dbReference type="SAM" id="Phobius"/>
    </source>
</evidence>
<dbReference type="Pfam" id="PF00135">
    <property type="entry name" value="COesterase"/>
    <property type="match status" value="1"/>
</dbReference>
<name>A0A9J6FH26_HAELO</name>
<evidence type="ECO:0000313" key="9">
    <source>
        <dbReference type="Proteomes" id="UP000821853"/>
    </source>
</evidence>
<dbReference type="VEuPathDB" id="VectorBase:HLOH_062405"/>
<keyword evidence="2" id="KW-0719">Serine esterase</keyword>
<proteinExistence type="inferred from homology"/>
<dbReference type="OrthoDB" id="6500820at2759"/>
<dbReference type="GO" id="GO:0006581">
    <property type="term" value="P:acetylcholine catabolic process"/>
    <property type="evidence" value="ECO:0007669"/>
    <property type="project" value="TreeGrafter"/>
</dbReference>
<dbReference type="InterPro" id="IPR002018">
    <property type="entry name" value="CarbesteraseB"/>
</dbReference>
<dbReference type="InterPro" id="IPR029058">
    <property type="entry name" value="AB_hydrolase_fold"/>
</dbReference>
<comment type="similarity">
    <text evidence="1">Belongs to the type-B carboxylesterase/lipase family.</text>
</comment>
<feature type="domain" description="Carboxylesterase type B" evidence="7">
    <location>
        <begin position="188"/>
        <end position="640"/>
    </location>
</feature>
<dbReference type="GO" id="GO:0019695">
    <property type="term" value="P:choline metabolic process"/>
    <property type="evidence" value="ECO:0007669"/>
    <property type="project" value="TreeGrafter"/>
</dbReference>
<evidence type="ECO:0000313" key="8">
    <source>
        <dbReference type="EMBL" id="KAH9365646.1"/>
    </source>
</evidence>
<evidence type="ECO:0000256" key="3">
    <source>
        <dbReference type="ARBA" id="ARBA00022801"/>
    </source>
</evidence>
<sequence>MPGEKVKTLQKRREPSLPQVHAKQVTMQRPQLGHATPADPRSSTRPASPEMKTPPPQASGSPPEQSIRGEVAVPTPLNTAARPFQTEATATPEDVRPASSPMSRPRNSSAALEERNPTTTATGTARWRFWSRGTIDDKSRGIGNVMQTKRSERTEQVCRLLYTGLFATFLVLFTFFVWHMFAPTRDLRVRTLDGIIPGSLQEVEGRKVYTYLGLPYATPPVRFQSAAALHHFRPKDVVPARPHVRCLQAPLNDTSWPLPPPGSGEVVYDEDCLYLNVWSPVPPCDYMSSTCSSAVPVVVFMFSLGFGRGGGDWYDGSVLATMGGVVVVAPNFRLGPLGLPMTSATTEPTPMLWSSDQLLALKWTRDNAKHFGGDSSCITLMGAGGGAWTVGELLLSNRANVRDYVRRAILHGESPLRMYETPSAKTVAKVLGCKPYSLECLQSADASLLDDLASRHFLGPPPNLMLEHQSTPLIHGDILLGFAAGRGEALLADFLNDFANGSDLSIDEFKAVLEEHFNFTADEVAALDVSRKDAWPTFLENLLIRCPVEQFSDVARNMFRSYGFVYVENEQESDLGKRAIPQTPHPELDLIFGVPIIRPSREDTKLKEASRKYVHAWSHFMKTGMLPMPGGNSWPPVIEESVGTAVEVVINAAMNMTVPPRFASKTCEQIQKALRRYLQEDNAIKMSDDGHHVHEASIHSPFGGKRWK</sequence>
<keyword evidence="3" id="KW-0378">Hydrolase</keyword>
<dbReference type="Proteomes" id="UP000821853">
    <property type="component" value="Unassembled WGS sequence"/>
</dbReference>
<dbReference type="InterPro" id="IPR050654">
    <property type="entry name" value="AChE-related_enzymes"/>
</dbReference>